<keyword evidence="2" id="KW-0472">Membrane</keyword>
<gene>
    <name evidence="3" type="ORF">PVAP13_1NG084265</name>
</gene>
<evidence type="ECO:0000313" key="3">
    <source>
        <dbReference type="EMBL" id="KAG2649076.1"/>
    </source>
</evidence>
<keyword evidence="2" id="KW-1133">Transmembrane helix</keyword>
<comment type="caution">
    <text evidence="3">The sequence shown here is derived from an EMBL/GenBank/DDBJ whole genome shotgun (WGS) entry which is preliminary data.</text>
</comment>
<feature type="compositionally biased region" description="Basic residues" evidence="1">
    <location>
        <begin position="22"/>
        <end position="31"/>
    </location>
</feature>
<evidence type="ECO:0000256" key="1">
    <source>
        <dbReference type="SAM" id="MobiDB-lite"/>
    </source>
</evidence>
<feature type="compositionally biased region" description="Pro residues" evidence="1">
    <location>
        <begin position="1"/>
        <end position="21"/>
    </location>
</feature>
<accession>A0A8T0WTN4</accession>
<evidence type="ECO:0000313" key="4">
    <source>
        <dbReference type="Proteomes" id="UP000823388"/>
    </source>
</evidence>
<feature type="non-terminal residue" evidence="3">
    <location>
        <position position="1"/>
    </location>
</feature>
<feature type="compositionally biased region" description="Polar residues" evidence="1">
    <location>
        <begin position="32"/>
        <end position="46"/>
    </location>
</feature>
<dbReference type="Proteomes" id="UP000823388">
    <property type="component" value="Chromosome 1N"/>
</dbReference>
<evidence type="ECO:0000256" key="2">
    <source>
        <dbReference type="SAM" id="Phobius"/>
    </source>
</evidence>
<protein>
    <submittedName>
        <fullName evidence="3">Uncharacterized protein</fullName>
    </submittedName>
</protein>
<feature type="region of interest" description="Disordered" evidence="1">
    <location>
        <begin position="1"/>
        <end position="46"/>
    </location>
</feature>
<feature type="transmembrane region" description="Helical" evidence="2">
    <location>
        <begin position="79"/>
        <end position="97"/>
    </location>
</feature>
<keyword evidence="4" id="KW-1185">Reference proteome</keyword>
<dbReference type="AlphaFoldDB" id="A0A8T0WTN4"/>
<proteinExistence type="predicted"/>
<dbReference type="EMBL" id="CM029038">
    <property type="protein sequence ID" value="KAG2649076.1"/>
    <property type="molecule type" value="Genomic_DNA"/>
</dbReference>
<keyword evidence="2" id="KW-0812">Transmembrane</keyword>
<sequence>KAPPCPHTSPFKPPRLPPPRSKLPRKAHTRHLQATSSVNLHPSQHSSNPLAYQVYHEGGGATVFFFVAETTMAFRPSRLAVRVVIAAVLLLLCGYALCTAEGARPLRDCSSGGISTANLPVFVVARAGPSRRGAGH</sequence>
<reference evidence="3" key="1">
    <citation type="submission" date="2020-05" db="EMBL/GenBank/DDBJ databases">
        <title>WGS assembly of Panicum virgatum.</title>
        <authorList>
            <person name="Lovell J.T."/>
            <person name="Jenkins J."/>
            <person name="Shu S."/>
            <person name="Juenger T.E."/>
            <person name="Schmutz J."/>
        </authorList>
    </citation>
    <scope>NUCLEOTIDE SEQUENCE</scope>
    <source>
        <strain evidence="3">AP13</strain>
    </source>
</reference>
<organism evidence="3 4">
    <name type="scientific">Panicum virgatum</name>
    <name type="common">Blackwell switchgrass</name>
    <dbReference type="NCBI Taxonomy" id="38727"/>
    <lineage>
        <taxon>Eukaryota</taxon>
        <taxon>Viridiplantae</taxon>
        <taxon>Streptophyta</taxon>
        <taxon>Embryophyta</taxon>
        <taxon>Tracheophyta</taxon>
        <taxon>Spermatophyta</taxon>
        <taxon>Magnoliopsida</taxon>
        <taxon>Liliopsida</taxon>
        <taxon>Poales</taxon>
        <taxon>Poaceae</taxon>
        <taxon>PACMAD clade</taxon>
        <taxon>Panicoideae</taxon>
        <taxon>Panicodae</taxon>
        <taxon>Paniceae</taxon>
        <taxon>Panicinae</taxon>
        <taxon>Panicum</taxon>
        <taxon>Panicum sect. Hiantes</taxon>
    </lineage>
</organism>
<name>A0A8T0WTN4_PANVG</name>